<keyword evidence="1" id="KW-0614">Plasmid</keyword>
<organism evidence="1">
    <name type="scientific">Ralstonia pickettii (strain 12D)</name>
    <dbReference type="NCBI Taxonomy" id="428406"/>
    <lineage>
        <taxon>Bacteria</taxon>
        <taxon>Pseudomonadati</taxon>
        <taxon>Pseudomonadota</taxon>
        <taxon>Betaproteobacteria</taxon>
        <taxon>Burkholderiales</taxon>
        <taxon>Burkholderiaceae</taxon>
        <taxon>Ralstonia</taxon>
    </lineage>
</organism>
<protein>
    <submittedName>
        <fullName evidence="1">Uncharacterized protein</fullName>
    </submittedName>
</protein>
<geneLocation type="plasmid" evidence="1">
    <name>pRp12D01</name>
</geneLocation>
<name>C6BPY8_RALP1</name>
<dbReference type="KEGG" id="rpf:Rpic12D_5028"/>
<proteinExistence type="predicted"/>
<dbReference type="EMBL" id="CP001646">
    <property type="protein sequence ID" value="ACS66262.1"/>
    <property type="molecule type" value="Genomic_DNA"/>
</dbReference>
<reference evidence="1" key="1">
    <citation type="submission" date="2009-06" db="EMBL/GenBank/DDBJ databases">
        <title>Complete sequence plasmid 1 of Ralstonia pickettii 12D.</title>
        <authorList>
            <consortium name="US DOE Joint Genome Institute"/>
            <person name="Lucas S."/>
            <person name="Copeland A."/>
            <person name="Lapidus A."/>
            <person name="Glavina del Rio T."/>
            <person name="Dalin E."/>
            <person name="Tice H."/>
            <person name="Bruce D."/>
            <person name="Goodwin L."/>
            <person name="Pitluck S."/>
            <person name="Sims D."/>
            <person name="Meincke L."/>
            <person name="Brettin T."/>
            <person name="Detter J.C."/>
            <person name="Han C."/>
            <person name="Larimer F."/>
            <person name="Land M."/>
            <person name="Hauser L."/>
            <person name="Kyrpides N."/>
            <person name="Ovchinnikova G."/>
            <person name="Marsh T."/>
            <person name="Richardson P."/>
        </authorList>
    </citation>
    <scope>NUCLEOTIDE SEQUENCE [LARGE SCALE GENOMIC DNA]</scope>
    <source>
        <plasmid evidence="1">12D</plasmid>
        <plasmid evidence="1">pRp12D01</plasmid>
    </source>
</reference>
<dbReference type="AlphaFoldDB" id="C6BPY8"/>
<sequence length="382" mass="42593">MPITAYSREARRELDLEQWLALNAYQAKDDPELAMMPSEVRAKAASDIECSCCGAQGATLVRGARSKSTGKAIAQGHFRFRTADGSNPHSPLCDYFDEHKVRGAEYLTNFASDKSALTRAIRDLVCRGITAGLFSQADMREMRLWFLQEKVAHAAPLDVTAELLEWCVDMHAARGPWSRGNLPFEPEHGSLPGFDWELAAKLEWARRNSRLIDLGERWAFYRHQSIERPLRLLAQHAGEIVLDPTCLQDKYEAACKLASFAATFLFLPGTPPPPIVHKHPSDWGPTGHALLALSALLLYKSGWDLQRASALYCRLKVLPPLPNGLDGNLIGLNPFHDYAAWQVINSARLVAAARTDVRSVKEQVAGVKDELYGRYRDWASSK</sequence>
<accession>C6BPY8</accession>
<gene>
    <name evidence="1" type="ordered locus">Rpic12D_5028</name>
</gene>
<evidence type="ECO:0000313" key="1">
    <source>
        <dbReference type="EMBL" id="ACS66262.1"/>
    </source>
</evidence>
<dbReference type="HOGENOM" id="CLU_695880_0_0_4"/>